<organism evidence="1 2">
    <name type="scientific">Membranihabitans marinus</name>
    <dbReference type="NCBI Taxonomy" id="1227546"/>
    <lineage>
        <taxon>Bacteria</taxon>
        <taxon>Pseudomonadati</taxon>
        <taxon>Bacteroidota</taxon>
        <taxon>Saprospiria</taxon>
        <taxon>Saprospirales</taxon>
        <taxon>Saprospiraceae</taxon>
        <taxon>Membranihabitans</taxon>
    </lineage>
</organism>
<dbReference type="GO" id="GO:0032259">
    <property type="term" value="P:methylation"/>
    <property type="evidence" value="ECO:0007669"/>
    <property type="project" value="UniProtKB-KW"/>
</dbReference>
<evidence type="ECO:0000313" key="1">
    <source>
        <dbReference type="EMBL" id="MBY5959492.1"/>
    </source>
</evidence>
<dbReference type="InterPro" id="IPR029063">
    <property type="entry name" value="SAM-dependent_MTases_sf"/>
</dbReference>
<dbReference type="RefSeq" id="WP_222581030.1">
    <property type="nucleotide sequence ID" value="NZ_JAHVHU010000015.1"/>
</dbReference>
<dbReference type="EMBL" id="JAHVHU010000015">
    <property type="protein sequence ID" value="MBY5959492.1"/>
    <property type="molecule type" value="Genomic_DNA"/>
</dbReference>
<dbReference type="SUPFAM" id="SSF53335">
    <property type="entry name" value="S-adenosyl-L-methionine-dependent methyltransferases"/>
    <property type="match status" value="1"/>
</dbReference>
<accession>A0A953I1C7</accession>
<proteinExistence type="predicted"/>
<protein>
    <submittedName>
        <fullName evidence="1">Class I SAM-dependent methyltransferase</fullName>
    </submittedName>
</protein>
<keyword evidence="1" id="KW-0489">Methyltransferase</keyword>
<dbReference type="Pfam" id="PF13489">
    <property type="entry name" value="Methyltransf_23"/>
    <property type="match status" value="1"/>
</dbReference>
<keyword evidence="2" id="KW-1185">Reference proteome</keyword>
<dbReference type="AlphaFoldDB" id="A0A953I1C7"/>
<dbReference type="GO" id="GO:0008168">
    <property type="term" value="F:methyltransferase activity"/>
    <property type="evidence" value="ECO:0007669"/>
    <property type="project" value="UniProtKB-KW"/>
</dbReference>
<keyword evidence="1" id="KW-0808">Transferase</keyword>
<evidence type="ECO:0000313" key="2">
    <source>
        <dbReference type="Proteomes" id="UP000753961"/>
    </source>
</evidence>
<reference evidence="1" key="1">
    <citation type="submission" date="2021-06" db="EMBL/GenBank/DDBJ databases">
        <title>44 bacteria genomes isolated from Dapeng, Shenzhen.</title>
        <authorList>
            <person name="Zheng W."/>
            <person name="Yu S."/>
            <person name="Huang Y."/>
        </authorList>
    </citation>
    <scope>NUCLEOTIDE SEQUENCE</scope>
    <source>
        <strain evidence="1">DP5N28-2</strain>
    </source>
</reference>
<dbReference type="Gene3D" id="3.40.50.150">
    <property type="entry name" value="Vaccinia Virus protein VP39"/>
    <property type="match status" value="1"/>
</dbReference>
<dbReference type="PANTHER" id="PTHR43861">
    <property type="entry name" value="TRANS-ACONITATE 2-METHYLTRANSFERASE-RELATED"/>
    <property type="match status" value="1"/>
</dbReference>
<sequence>MENEQPGNGNTFMMILDSMFVHPKTLKRIPIDRKKEEVFLESDDRYKAGLIDGVPFLLPRNSSALKSSKLHEDMGSSFDYQDHYQKDAEVFNYFQEFSSRVDQEERNRLDQMILSKIPEDAASILDVGCGSGWLAKAKAHGDTTVISMDISSRNPVEALRQHPHPNHEALIADVYHLPLEESSIDCIVASEIMEHVPDPAMFVEKLLFVLKPGGKLIITTPYDEQIQYHLCVHCNHPTPAHAHLHSFNENNIIKLIPSNVQSWNWTAFSHEYLSKSRFYVLIKGLSFGGWKWIDSKANKVWRRPMRLMMEVLK</sequence>
<gene>
    <name evidence="1" type="ORF">KUV50_15175</name>
</gene>
<comment type="caution">
    <text evidence="1">The sequence shown here is derived from an EMBL/GenBank/DDBJ whole genome shotgun (WGS) entry which is preliminary data.</text>
</comment>
<dbReference type="Proteomes" id="UP000753961">
    <property type="component" value="Unassembled WGS sequence"/>
</dbReference>
<name>A0A953I1C7_9BACT</name>
<dbReference type="CDD" id="cd02440">
    <property type="entry name" value="AdoMet_MTases"/>
    <property type="match status" value="1"/>
</dbReference>